<keyword evidence="2" id="KW-1185">Reference proteome</keyword>
<protein>
    <submittedName>
        <fullName evidence="1">Uncharacterized protein</fullName>
    </submittedName>
</protein>
<organism evidence="1 2">
    <name type="scientific">Eumeta variegata</name>
    <name type="common">Bagworm moth</name>
    <name type="synonym">Eumeta japonica</name>
    <dbReference type="NCBI Taxonomy" id="151549"/>
    <lineage>
        <taxon>Eukaryota</taxon>
        <taxon>Metazoa</taxon>
        <taxon>Ecdysozoa</taxon>
        <taxon>Arthropoda</taxon>
        <taxon>Hexapoda</taxon>
        <taxon>Insecta</taxon>
        <taxon>Pterygota</taxon>
        <taxon>Neoptera</taxon>
        <taxon>Endopterygota</taxon>
        <taxon>Lepidoptera</taxon>
        <taxon>Glossata</taxon>
        <taxon>Ditrysia</taxon>
        <taxon>Tineoidea</taxon>
        <taxon>Psychidae</taxon>
        <taxon>Oiketicinae</taxon>
        <taxon>Eumeta</taxon>
    </lineage>
</organism>
<evidence type="ECO:0000313" key="1">
    <source>
        <dbReference type="EMBL" id="GBP14263.1"/>
    </source>
</evidence>
<sequence>MNKWLHANLVGSFYLDVVESKAKKSLRATATKESGWSSPPINTRNLRGVTSALPVSCLRIEYLRKEDTYWRQEKDT</sequence>
<dbReference type="EMBL" id="BGZK01000062">
    <property type="protein sequence ID" value="GBP14263.1"/>
    <property type="molecule type" value="Genomic_DNA"/>
</dbReference>
<gene>
    <name evidence="1" type="ORF">EVAR_7683_1</name>
</gene>
<name>A0A4C1TIB8_EUMVA</name>
<evidence type="ECO:0000313" key="2">
    <source>
        <dbReference type="Proteomes" id="UP000299102"/>
    </source>
</evidence>
<proteinExistence type="predicted"/>
<accession>A0A4C1TIB8</accession>
<dbReference type="AlphaFoldDB" id="A0A4C1TIB8"/>
<dbReference type="Proteomes" id="UP000299102">
    <property type="component" value="Unassembled WGS sequence"/>
</dbReference>
<comment type="caution">
    <text evidence="1">The sequence shown here is derived from an EMBL/GenBank/DDBJ whole genome shotgun (WGS) entry which is preliminary data.</text>
</comment>
<reference evidence="1 2" key="1">
    <citation type="journal article" date="2019" name="Commun. Biol.">
        <title>The bagworm genome reveals a unique fibroin gene that provides high tensile strength.</title>
        <authorList>
            <person name="Kono N."/>
            <person name="Nakamura H."/>
            <person name="Ohtoshi R."/>
            <person name="Tomita M."/>
            <person name="Numata K."/>
            <person name="Arakawa K."/>
        </authorList>
    </citation>
    <scope>NUCLEOTIDE SEQUENCE [LARGE SCALE GENOMIC DNA]</scope>
</reference>